<evidence type="ECO:0000313" key="2">
    <source>
        <dbReference type="EMBL" id="RDB16174.1"/>
    </source>
</evidence>
<evidence type="ECO:0000313" key="3">
    <source>
        <dbReference type="Proteomes" id="UP000076154"/>
    </source>
</evidence>
<keyword evidence="3" id="KW-1185">Reference proteome</keyword>
<dbReference type="InParanoid" id="A0A369J9P3"/>
<feature type="region of interest" description="Disordered" evidence="1">
    <location>
        <begin position="1"/>
        <end position="24"/>
    </location>
</feature>
<proteinExistence type="predicted"/>
<comment type="caution">
    <text evidence="2">The sequence shown here is derived from an EMBL/GenBank/DDBJ whole genome shotgun (WGS) entry which is preliminary data.</text>
</comment>
<dbReference type="EMBL" id="LUEZ02000131">
    <property type="protein sequence ID" value="RDB16174.1"/>
    <property type="molecule type" value="Genomic_DNA"/>
</dbReference>
<gene>
    <name evidence="2" type="ORF">Hypma_003313</name>
</gene>
<reference evidence="2" key="1">
    <citation type="submission" date="2018-04" db="EMBL/GenBank/DDBJ databases">
        <title>Whole genome sequencing of Hypsizygus marmoreus.</title>
        <authorList>
            <person name="Choi I.-G."/>
            <person name="Min B."/>
            <person name="Kim J.-G."/>
            <person name="Kim S."/>
            <person name="Oh Y.-L."/>
            <person name="Kong W.-S."/>
            <person name="Park H."/>
            <person name="Jeong J."/>
            <person name="Song E.-S."/>
        </authorList>
    </citation>
    <scope>NUCLEOTIDE SEQUENCE [LARGE SCALE GENOMIC DNA]</scope>
    <source>
        <strain evidence="2">51987-8</strain>
    </source>
</reference>
<feature type="compositionally biased region" description="Polar residues" evidence="1">
    <location>
        <begin position="1"/>
        <end position="11"/>
    </location>
</feature>
<evidence type="ECO:0000256" key="1">
    <source>
        <dbReference type="SAM" id="MobiDB-lite"/>
    </source>
</evidence>
<dbReference type="Proteomes" id="UP000076154">
    <property type="component" value="Unassembled WGS sequence"/>
</dbReference>
<protein>
    <submittedName>
        <fullName evidence="2">Uncharacterized protein</fullName>
    </submittedName>
</protein>
<organism evidence="2 3">
    <name type="scientific">Hypsizygus marmoreus</name>
    <name type="common">White beech mushroom</name>
    <name type="synonym">Agaricus marmoreus</name>
    <dbReference type="NCBI Taxonomy" id="39966"/>
    <lineage>
        <taxon>Eukaryota</taxon>
        <taxon>Fungi</taxon>
        <taxon>Dikarya</taxon>
        <taxon>Basidiomycota</taxon>
        <taxon>Agaricomycotina</taxon>
        <taxon>Agaricomycetes</taxon>
        <taxon>Agaricomycetidae</taxon>
        <taxon>Agaricales</taxon>
        <taxon>Tricholomatineae</taxon>
        <taxon>Lyophyllaceae</taxon>
        <taxon>Hypsizygus</taxon>
    </lineage>
</organism>
<sequence>MTPTTRLTNFSGDEVGNSSPPPHLCSTQVDEWEEIDHSELDDKRGDEILEETLDGFLQDFAKALEARKDRAGCKAGGASCGPELRADCGQVRNLSMPYAERSNVRAS</sequence>
<dbReference type="AlphaFoldDB" id="A0A369J9P3"/>
<accession>A0A369J9P3</accession>
<name>A0A369J9P3_HYPMA</name>